<feature type="domain" description="Tyrosine--tRNA ligase SYY-like C-terminal" evidence="13">
    <location>
        <begin position="338"/>
        <end position="417"/>
    </location>
</feature>
<dbReference type="PRINTS" id="PR01040">
    <property type="entry name" value="TRNASYNTHTYR"/>
</dbReference>
<dbReference type="AlphaFoldDB" id="A0A291GMF0"/>
<dbReference type="FunFam" id="3.40.50.620:FF:000008">
    <property type="entry name" value="Tyrosine--tRNA ligase"/>
    <property type="match status" value="1"/>
</dbReference>
<evidence type="ECO:0000256" key="1">
    <source>
        <dbReference type="ARBA" id="ARBA00004496"/>
    </source>
</evidence>
<evidence type="ECO:0000256" key="12">
    <source>
        <dbReference type="PROSITE-ProRule" id="PRU00182"/>
    </source>
</evidence>
<dbReference type="InterPro" id="IPR014729">
    <property type="entry name" value="Rossmann-like_a/b/a_fold"/>
</dbReference>
<comment type="function">
    <text evidence="11">Catalyzes the attachment of tyrosine to tRNA(Tyr) in a two-step reaction: tyrosine is first activated by ATP to form Tyr-AMP and then transferred to the acceptor end of tRNA(Tyr).</text>
</comment>
<dbReference type="EC" id="6.1.1.1" evidence="11"/>
<feature type="short sequence motif" description="'KMSKS' region" evidence="11">
    <location>
        <begin position="230"/>
        <end position="234"/>
    </location>
</feature>
<name>A0A291GMF0_9MICO</name>
<dbReference type="CDD" id="cd00805">
    <property type="entry name" value="TyrRS_core"/>
    <property type="match status" value="1"/>
</dbReference>
<dbReference type="InterPro" id="IPR002307">
    <property type="entry name" value="Tyr-tRNA-ligase"/>
</dbReference>
<evidence type="ECO:0000256" key="7">
    <source>
        <dbReference type="ARBA" id="ARBA00022917"/>
    </source>
</evidence>
<keyword evidence="2 11" id="KW-0963">Cytoplasm</keyword>
<dbReference type="GO" id="GO:0005829">
    <property type="term" value="C:cytosol"/>
    <property type="evidence" value="ECO:0007669"/>
    <property type="project" value="TreeGrafter"/>
</dbReference>
<comment type="similarity">
    <text evidence="10 11">Belongs to the class-I aminoacyl-tRNA synthetase family. TyrS type 1 subfamily.</text>
</comment>
<evidence type="ECO:0000313" key="14">
    <source>
        <dbReference type="EMBL" id="ATG51499.1"/>
    </source>
</evidence>
<dbReference type="InterPro" id="IPR024088">
    <property type="entry name" value="Tyr-tRNA-ligase_bac-type"/>
</dbReference>
<dbReference type="GO" id="GO:0006437">
    <property type="term" value="P:tyrosyl-tRNA aminoacylation"/>
    <property type="evidence" value="ECO:0007669"/>
    <property type="project" value="UniProtKB-UniRule"/>
</dbReference>
<dbReference type="RefSeq" id="WP_096802626.1">
    <property type="nucleotide sequence ID" value="NZ_CP023563.1"/>
</dbReference>
<dbReference type="PROSITE" id="PS50889">
    <property type="entry name" value="S4"/>
    <property type="match status" value="1"/>
</dbReference>
<dbReference type="PANTHER" id="PTHR11766:SF0">
    <property type="entry name" value="TYROSINE--TRNA LIGASE, MITOCHONDRIAL"/>
    <property type="match status" value="1"/>
</dbReference>
<dbReference type="InterPro" id="IPR002305">
    <property type="entry name" value="aa-tRNA-synth_Ic"/>
</dbReference>
<accession>A0A291GMF0</accession>
<dbReference type="GO" id="GO:0005524">
    <property type="term" value="F:ATP binding"/>
    <property type="evidence" value="ECO:0007669"/>
    <property type="project" value="UniProtKB-UniRule"/>
</dbReference>
<evidence type="ECO:0000256" key="2">
    <source>
        <dbReference type="ARBA" id="ARBA00022490"/>
    </source>
</evidence>
<reference evidence="15" key="1">
    <citation type="submission" date="2017-09" db="EMBL/GenBank/DDBJ databases">
        <title>Brachybacterium sp. VM2412.</title>
        <authorList>
            <person name="Tak E.J."/>
            <person name="Bae J.-W."/>
        </authorList>
    </citation>
    <scope>NUCLEOTIDE SEQUENCE [LARGE SCALE GENOMIC DNA]</scope>
    <source>
        <strain evidence="15">VM2412</strain>
    </source>
</reference>
<feature type="short sequence motif" description="'HIGH' region" evidence="11">
    <location>
        <begin position="40"/>
        <end position="49"/>
    </location>
</feature>
<evidence type="ECO:0000256" key="6">
    <source>
        <dbReference type="ARBA" id="ARBA00022884"/>
    </source>
</evidence>
<keyword evidence="4 11" id="KW-0547">Nucleotide-binding</keyword>
<evidence type="ECO:0000313" key="15">
    <source>
        <dbReference type="Proteomes" id="UP000218165"/>
    </source>
</evidence>
<feature type="binding site" evidence="11">
    <location>
        <position position="35"/>
    </location>
    <ligand>
        <name>L-tyrosine</name>
        <dbReference type="ChEBI" id="CHEBI:58315"/>
    </ligand>
</feature>
<feature type="binding site" evidence="11">
    <location>
        <position position="170"/>
    </location>
    <ligand>
        <name>L-tyrosine</name>
        <dbReference type="ChEBI" id="CHEBI:58315"/>
    </ligand>
</feature>
<feature type="binding site" evidence="11">
    <location>
        <position position="174"/>
    </location>
    <ligand>
        <name>L-tyrosine</name>
        <dbReference type="ChEBI" id="CHEBI:58315"/>
    </ligand>
</feature>
<dbReference type="Gene3D" id="1.10.240.10">
    <property type="entry name" value="Tyrosyl-Transfer RNA Synthetase"/>
    <property type="match status" value="1"/>
</dbReference>
<dbReference type="PANTHER" id="PTHR11766">
    <property type="entry name" value="TYROSYL-TRNA SYNTHETASE"/>
    <property type="match status" value="1"/>
</dbReference>
<gene>
    <name evidence="11" type="primary">tyrS</name>
    <name evidence="14" type="ORF">CFK38_08100</name>
</gene>
<dbReference type="HAMAP" id="MF_02006">
    <property type="entry name" value="Tyr_tRNA_synth_type1"/>
    <property type="match status" value="1"/>
</dbReference>
<dbReference type="InterPro" id="IPR024107">
    <property type="entry name" value="Tyr-tRNA-ligase_bac_1"/>
</dbReference>
<evidence type="ECO:0000256" key="4">
    <source>
        <dbReference type="ARBA" id="ARBA00022741"/>
    </source>
</evidence>
<dbReference type="SUPFAM" id="SSF52374">
    <property type="entry name" value="Nucleotidylyl transferase"/>
    <property type="match status" value="1"/>
</dbReference>
<sequence length="423" mass="45792">MHSVLDELAWRGLVVQTTGREALGSALADGPVSLYCGFDPTAASLHVGHLTQVLTMRRLQLAGHHPYALVGGATGLIGDPRMSGERVLNDSEIVGQWVDSLRGQISRFLDLEGEFAVTMVNNLDWIGQMSALDFLRDMGKHFRMGTMLAKDTVARRLQSDEGISYTEFSYQVLQGIDYLELHRRHGVSLQYGGNDQWGNLLAGVDLIHKVEGHDAHALTTPLVTKADGSKFGKSEGGAVWLDAELTSPYAFHQFWLNAADADVVNYLKYFTFRTREEIAELEHVTAESSHQRTAQKLLADDLTTMVHGEQATSQAKAAAAVLFGRGDVRELDGPTLQAIARELPGATISPTTPLVEAFLEAGIAASKGAARRDADGGGLSVNGEKISSEDLQSEAGDLTALPGGHLLLRRGRKNAAMIRLAQR</sequence>
<dbReference type="Pfam" id="PF00579">
    <property type="entry name" value="tRNA-synt_1b"/>
    <property type="match status" value="1"/>
</dbReference>
<protein>
    <recommendedName>
        <fullName evidence="11">Tyrosine--tRNA ligase</fullName>
        <ecNumber evidence="11">6.1.1.1</ecNumber>
    </recommendedName>
    <alternativeName>
        <fullName evidence="11">Tyrosyl-tRNA synthetase</fullName>
        <shortName evidence="11">TyrRS</shortName>
    </alternativeName>
</protein>
<evidence type="ECO:0000256" key="3">
    <source>
        <dbReference type="ARBA" id="ARBA00022598"/>
    </source>
</evidence>
<dbReference type="Gene3D" id="3.10.290.10">
    <property type="entry name" value="RNA-binding S4 domain"/>
    <property type="match status" value="1"/>
</dbReference>
<evidence type="ECO:0000259" key="13">
    <source>
        <dbReference type="Pfam" id="PF22421"/>
    </source>
</evidence>
<dbReference type="KEGG" id="brz:CFK38_08100"/>
<dbReference type="Proteomes" id="UP000218165">
    <property type="component" value="Chromosome"/>
</dbReference>
<comment type="catalytic activity">
    <reaction evidence="9 11">
        <text>tRNA(Tyr) + L-tyrosine + ATP = L-tyrosyl-tRNA(Tyr) + AMP + diphosphate + H(+)</text>
        <dbReference type="Rhea" id="RHEA:10220"/>
        <dbReference type="Rhea" id="RHEA-COMP:9706"/>
        <dbReference type="Rhea" id="RHEA-COMP:9707"/>
        <dbReference type="ChEBI" id="CHEBI:15378"/>
        <dbReference type="ChEBI" id="CHEBI:30616"/>
        <dbReference type="ChEBI" id="CHEBI:33019"/>
        <dbReference type="ChEBI" id="CHEBI:58315"/>
        <dbReference type="ChEBI" id="CHEBI:78442"/>
        <dbReference type="ChEBI" id="CHEBI:78536"/>
        <dbReference type="ChEBI" id="CHEBI:456215"/>
        <dbReference type="EC" id="6.1.1.1"/>
    </reaction>
</comment>
<feature type="binding site" evidence="11">
    <location>
        <position position="233"/>
    </location>
    <ligand>
        <name>ATP</name>
        <dbReference type="ChEBI" id="CHEBI:30616"/>
    </ligand>
</feature>
<dbReference type="Gene3D" id="3.40.50.620">
    <property type="entry name" value="HUPs"/>
    <property type="match status" value="1"/>
</dbReference>
<evidence type="ECO:0000256" key="5">
    <source>
        <dbReference type="ARBA" id="ARBA00022840"/>
    </source>
</evidence>
<dbReference type="Pfam" id="PF22421">
    <property type="entry name" value="SYY_C-terminal"/>
    <property type="match status" value="1"/>
</dbReference>
<dbReference type="OrthoDB" id="9804243at2"/>
<dbReference type="InterPro" id="IPR001412">
    <property type="entry name" value="aa-tRNA-synth_I_CS"/>
</dbReference>
<keyword evidence="7 11" id="KW-0648">Protein biosynthesis</keyword>
<organism evidence="14 15">
    <name type="scientific">Brachybacterium vulturis</name>
    <dbReference type="NCBI Taxonomy" id="2017484"/>
    <lineage>
        <taxon>Bacteria</taxon>
        <taxon>Bacillati</taxon>
        <taxon>Actinomycetota</taxon>
        <taxon>Actinomycetes</taxon>
        <taxon>Micrococcales</taxon>
        <taxon>Dermabacteraceae</taxon>
        <taxon>Brachybacterium</taxon>
    </lineage>
</organism>
<keyword evidence="5 11" id="KW-0067">ATP-binding</keyword>
<keyword evidence="8 11" id="KW-0030">Aminoacyl-tRNA synthetase</keyword>
<keyword evidence="6 12" id="KW-0694">RNA-binding</keyword>
<proteinExistence type="inferred from homology"/>
<dbReference type="InterPro" id="IPR054608">
    <property type="entry name" value="SYY-like_C"/>
</dbReference>
<evidence type="ECO:0000256" key="9">
    <source>
        <dbReference type="ARBA" id="ARBA00048248"/>
    </source>
</evidence>
<comment type="subcellular location">
    <subcellularLocation>
        <location evidence="1 11">Cytoplasm</location>
    </subcellularLocation>
</comment>
<comment type="subunit">
    <text evidence="11">Homodimer.</text>
</comment>
<keyword evidence="15" id="KW-1185">Reference proteome</keyword>
<evidence type="ECO:0000256" key="11">
    <source>
        <dbReference type="HAMAP-Rule" id="MF_02006"/>
    </source>
</evidence>
<dbReference type="PROSITE" id="PS00178">
    <property type="entry name" value="AA_TRNA_LIGASE_I"/>
    <property type="match status" value="1"/>
</dbReference>
<dbReference type="GO" id="GO:0004831">
    <property type="term" value="F:tyrosine-tRNA ligase activity"/>
    <property type="evidence" value="ECO:0007669"/>
    <property type="project" value="UniProtKB-UniRule"/>
</dbReference>
<dbReference type="FunFam" id="1.10.240.10:FF:000001">
    <property type="entry name" value="Tyrosine--tRNA ligase"/>
    <property type="match status" value="1"/>
</dbReference>
<dbReference type="GO" id="GO:0042803">
    <property type="term" value="F:protein homodimerization activity"/>
    <property type="evidence" value="ECO:0007669"/>
    <property type="project" value="UniProtKB-ARBA"/>
</dbReference>
<dbReference type="EMBL" id="CP023563">
    <property type="protein sequence ID" value="ATG51499.1"/>
    <property type="molecule type" value="Genomic_DNA"/>
</dbReference>
<evidence type="ECO:0000256" key="10">
    <source>
        <dbReference type="ARBA" id="ARBA00060965"/>
    </source>
</evidence>
<dbReference type="GO" id="GO:0003723">
    <property type="term" value="F:RNA binding"/>
    <property type="evidence" value="ECO:0007669"/>
    <property type="project" value="UniProtKB-KW"/>
</dbReference>
<dbReference type="InterPro" id="IPR036986">
    <property type="entry name" value="S4_RNA-bd_sf"/>
</dbReference>
<dbReference type="SUPFAM" id="SSF55174">
    <property type="entry name" value="Alpha-L RNA-binding motif"/>
    <property type="match status" value="1"/>
</dbReference>
<dbReference type="NCBIfam" id="TIGR00234">
    <property type="entry name" value="tyrS"/>
    <property type="match status" value="1"/>
</dbReference>
<keyword evidence="3 11" id="KW-0436">Ligase</keyword>
<evidence type="ECO:0000256" key="8">
    <source>
        <dbReference type="ARBA" id="ARBA00023146"/>
    </source>
</evidence>